<dbReference type="Proteomes" id="UP000282076">
    <property type="component" value="Unassembled WGS sequence"/>
</dbReference>
<reference evidence="2 3" key="1">
    <citation type="submission" date="2018-10" db="EMBL/GenBank/DDBJ databases">
        <title>Cohnella sp. M2MS4P-1, whole genome shotgun sequence.</title>
        <authorList>
            <person name="Tuo L."/>
        </authorList>
    </citation>
    <scope>NUCLEOTIDE SEQUENCE [LARGE SCALE GENOMIC DNA]</scope>
    <source>
        <strain evidence="2 3">M2MS4P-1</strain>
    </source>
</reference>
<accession>A0A494Y334</accession>
<evidence type="ECO:0000313" key="2">
    <source>
        <dbReference type="EMBL" id="RKP57136.1"/>
    </source>
</evidence>
<evidence type="ECO:0000313" key="3">
    <source>
        <dbReference type="Proteomes" id="UP000282076"/>
    </source>
</evidence>
<dbReference type="Pfam" id="PF12760">
    <property type="entry name" value="Zn_ribbon_IS1595"/>
    <property type="match status" value="1"/>
</dbReference>
<dbReference type="EMBL" id="RBZM01000002">
    <property type="protein sequence ID" value="RKP57136.1"/>
    <property type="molecule type" value="Genomic_DNA"/>
</dbReference>
<sequence>MSLRIAAEQFELFSQRFAKEDDCISSLFHVRWPEGFRCPRCDHSLYYLITSRRLPLYECRSCRKQTSLIVGTIMEGSRTPLRLWFQAIFLHTQDLCINAIQLSEKIGVTYKTAWLICHKIRYAMGRAESERLLTGIVRVSDSVYCKRMTTYMEWHKQEQHLLVGTSDSANGNIGQLKIKLQNKHALIDKYDCPDPAAFIRQNVDPHSASSVIFTRRYGRSMNKKLAWVGFNVTWWLGRLFRGIGPKHLQAYLDLYCYLYNRNRNSLFDCLLKDSVSFKRITCRELIGYEPVPRSNRPPRAPRNLITTTG</sequence>
<dbReference type="InterPro" id="IPR024442">
    <property type="entry name" value="Transposase_Zn_ribbon"/>
</dbReference>
<organism evidence="2 3">
    <name type="scientific">Cohnella endophytica</name>
    <dbReference type="NCBI Taxonomy" id="2419778"/>
    <lineage>
        <taxon>Bacteria</taxon>
        <taxon>Bacillati</taxon>
        <taxon>Bacillota</taxon>
        <taxon>Bacilli</taxon>
        <taxon>Bacillales</taxon>
        <taxon>Paenibacillaceae</taxon>
        <taxon>Cohnella</taxon>
    </lineage>
</organism>
<protein>
    <submittedName>
        <fullName evidence="2">IS1595 family transposase</fullName>
    </submittedName>
</protein>
<feature type="domain" description="Transposase zinc-ribbon" evidence="1">
    <location>
        <begin position="20"/>
        <end position="65"/>
    </location>
</feature>
<dbReference type="AlphaFoldDB" id="A0A494Y334"/>
<name>A0A494Y334_9BACL</name>
<gene>
    <name evidence="2" type="ORF">D7Z26_03910</name>
</gene>
<proteinExistence type="predicted"/>
<comment type="caution">
    <text evidence="2">The sequence shown here is derived from an EMBL/GenBank/DDBJ whole genome shotgun (WGS) entry which is preliminary data.</text>
</comment>
<dbReference type="OrthoDB" id="9769409at2"/>
<evidence type="ECO:0000259" key="1">
    <source>
        <dbReference type="Pfam" id="PF12760"/>
    </source>
</evidence>
<keyword evidence="3" id="KW-1185">Reference proteome</keyword>